<evidence type="ECO:0000256" key="2">
    <source>
        <dbReference type="ARBA" id="ARBA00023125"/>
    </source>
</evidence>
<evidence type="ECO:0000256" key="1">
    <source>
        <dbReference type="ARBA" id="ARBA00023015"/>
    </source>
</evidence>
<evidence type="ECO:0000313" key="5">
    <source>
        <dbReference type="EMBL" id="SKB64401.1"/>
    </source>
</evidence>
<dbReference type="GO" id="GO:0003700">
    <property type="term" value="F:DNA-binding transcription factor activity"/>
    <property type="evidence" value="ECO:0007669"/>
    <property type="project" value="InterPro"/>
</dbReference>
<keyword evidence="1" id="KW-0805">Transcription regulation</keyword>
<evidence type="ECO:0000259" key="4">
    <source>
        <dbReference type="PROSITE" id="PS50937"/>
    </source>
</evidence>
<feature type="domain" description="HTH merR-type" evidence="4">
    <location>
        <begin position="128"/>
        <end position="192"/>
    </location>
</feature>
<dbReference type="PANTHER" id="PTHR30204">
    <property type="entry name" value="REDOX-CYCLING DRUG-SENSING TRANSCRIPTIONAL ACTIVATOR SOXR"/>
    <property type="match status" value="1"/>
</dbReference>
<dbReference type="InterPro" id="IPR009061">
    <property type="entry name" value="DNA-bd_dom_put_sf"/>
</dbReference>
<dbReference type="Proteomes" id="UP000243406">
    <property type="component" value="Unassembled WGS sequence"/>
</dbReference>
<reference evidence="6" key="1">
    <citation type="submission" date="2017-02" db="EMBL/GenBank/DDBJ databases">
        <authorList>
            <person name="Varghese N."/>
            <person name="Submissions S."/>
        </authorList>
    </citation>
    <scope>NUCLEOTIDE SEQUENCE [LARGE SCALE GENOMIC DNA]</scope>
    <source>
        <strain evidence="6">ATCC 35199</strain>
    </source>
</reference>
<dbReference type="OrthoDB" id="122388at2"/>
<dbReference type="PROSITE" id="PS50937">
    <property type="entry name" value="HTH_MERR_2"/>
    <property type="match status" value="2"/>
</dbReference>
<evidence type="ECO:0000256" key="3">
    <source>
        <dbReference type="ARBA" id="ARBA00023163"/>
    </source>
</evidence>
<keyword evidence="3" id="KW-0804">Transcription</keyword>
<dbReference type="AlphaFoldDB" id="A0A1T5CYG1"/>
<sequence length="249" mass="28857">MKVYKTGEVARIIGIHSNTVRLYEELELIPVVKRQPNGYRVFTDFHIDQFKLARLAFQIEVLQNGLRQKIIQMLKISAKGDFDRALSITNEYLELVSIERRNAEEAIEIVKQILSDKADENTSVFKRKEVSNYLGISMDTLRNWEMNGLLTIKRKQNGYRVYTDKDIRYLKIIRSLRCANYSLASILRMIGQLSKNPDIDIKEVLDTPKETEDIITVCDNLITSLSHAENNASKMIDMLQNMKASNYEF</sequence>
<dbReference type="EMBL" id="FUYN01000006">
    <property type="protein sequence ID" value="SKB64401.1"/>
    <property type="molecule type" value="Genomic_DNA"/>
</dbReference>
<dbReference type="SUPFAM" id="SSF46955">
    <property type="entry name" value="Putative DNA-binding domain"/>
    <property type="match status" value="2"/>
</dbReference>
<dbReference type="Pfam" id="PF13411">
    <property type="entry name" value="MerR_1"/>
    <property type="match status" value="1"/>
</dbReference>
<name>A0A1T5CYG1_9FIRM</name>
<evidence type="ECO:0000313" key="6">
    <source>
        <dbReference type="Proteomes" id="UP000243406"/>
    </source>
</evidence>
<accession>A0A1T5CYG1</accession>
<dbReference type="InterPro" id="IPR000551">
    <property type="entry name" value="MerR-type_HTH_dom"/>
</dbReference>
<dbReference type="InterPro" id="IPR047057">
    <property type="entry name" value="MerR_fam"/>
</dbReference>
<dbReference type="GO" id="GO:0003677">
    <property type="term" value="F:DNA binding"/>
    <property type="evidence" value="ECO:0007669"/>
    <property type="project" value="UniProtKB-KW"/>
</dbReference>
<dbReference type="PANTHER" id="PTHR30204:SF94">
    <property type="entry name" value="HEAVY METAL-DEPENDENT TRANSCRIPTIONAL REGULATOR HI_0293-RELATED"/>
    <property type="match status" value="1"/>
</dbReference>
<protein>
    <submittedName>
        <fullName evidence="5">DNA-binding transcriptional regulator, MerR family</fullName>
    </submittedName>
</protein>
<keyword evidence="2 5" id="KW-0238">DNA-binding</keyword>
<keyword evidence="6" id="KW-1185">Reference proteome</keyword>
<dbReference type="Gene3D" id="1.10.1660.10">
    <property type="match status" value="2"/>
</dbReference>
<feature type="domain" description="HTH merR-type" evidence="4">
    <location>
        <begin position="3"/>
        <end position="76"/>
    </location>
</feature>
<dbReference type="SMART" id="SM00422">
    <property type="entry name" value="HTH_MERR"/>
    <property type="match status" value="2"/>
</dbReference>
<dbReference type="Pfam" id="PF00376">
    <property type="entry name" value="MerR"/>
    <property type="match status" value="1"/>
</dbReference>
<organism evidence="5 6">
    <name type="scientific">Acetoanaerobium noterae</name>
    <dbReference type="NCBI Taxonomy" id="745369"/>
    <lineage>
        <taxon>Bacteria</taxon>
        <taxon>Bacillati</taxon>
        <taxon>Bacillota</taxon>
        <taxon>Clostridia</taxon>
        <taxon>Peptostreptococcales</taxon>
        <taxon>Filifactoraceae</taxon>
        <taxon>Acetoanaerobium</taxon>
    </lineage>
</organism>
<dbReference type="RefSeq" id="WP_079590238.1">
    <property type="nucleotide sequence ID" value="NZ_FUYN01000006.1"/>
</dbReference>
<proteinExistence type="predicted"/>
<dbReference type="CDD" id="cd00592">
    <property type="entry name" value="HTH_MerR-like"/>
    <property type="match status" value="1"/>
</dbReference>
<gene>
    <name evidence="5" type="ORF">SAMN02745120_2460</name>
</gene>